<dbReference type="OrthoDB" id="6088673at2"/>
<protein>
    <submittedName>
        <fullName evidence="1">General secretion pathway protein GspM</fullName>
    </submittedName>
</protein>
<reference evidence="2" key="1">
    <citation type="submission" date="2015-09" db="EMBL/GenBank/DDBJ databases">
        <authorList>
            <person name="Shao Z."/>
            <person name="Wang L."/>
        </authorList>
    </citation>
    <scope>NUCLEOTIDE SEQUENCE [LARGE SCALE GENOMIC DNA]</scope>
    <source>
        <strain evidence="2">F13-1</strain>
    </source>
</reference>
<dbReference type="NCBIfam" id="NF040576">
    <property type="entry name" value="T2SS_GspM_XpsM"/>
    <property type="match status" value="1"/>
</dbReference>
<dbReference type="KEGG" id="zdf:AN401_19090"/>
<gene>
    <name evidence="1" type="ORF">AN401_19090</name>
</gene>
<evidence type="ECO:0000313" key="2">
    <source>
        <dbReference type="Proteomes" id="UP000217763"/>
    </source>
</evidence>
<keyword evidence="2" id="KW-1185">Reference proteome</keyword>
<dbReference type="EMBL" id="CP012621">
    <property type="protein sequence ID" value="ATG75691.1"/>
    <property type="molecule type" value="Genomic_DNA"/>
</dbReference>
<evidence type="ECO:0000313" key="1">
    <source>
        <dbReference type="EMBL" id="ATG75691.1"/>
    </source>
</evidence>
<dbReference type="AlphaFoldDB" id="A0A231N0F1"/>
<proteinExistence type="predicted"/>
<sequence>MNLNARQQQAAALGLLVLVLVLAFSLVINPLLGLFLQQGATIAQLEDQLNRYQRLSAELEQTEQALQQLRADTPDTGLYLPERRPALASAWLQQHLNRLVSNSGGQLVSVQNAPLGSEAPLPGVMLRVHLRGELDQLVPLLHALESGRPALFIQGLVITANPRRPAVQINRNIVIRRQDPRLRQIPSLDVRFDLIGYTQREAL</sequence>
<dbReference type="Pfam" id="PF10741">
    <property type="entry name" value="T2SSM_b"/>
    <property type="match status" value="1"/>
</dbReference>
<name>A0A231N0F1_9GAMM</name>
<dbReference type="Proteomes" id="UP000217763">
    <property type="component" value="Chromosome"/>
</dbReference>
<accession>A0A231N0F1</accession>
<dbReference type="RefSeq" id="WP_094039021.1">
    <property type="nucleotide sequence ID" value="NZ_CP012621.1"/>
</dbReference>
<organism evidence="1 2">
    <name type="scientific">Zobellella denitrificans</name>
    <dbReference type="NCBI Taxonomy" id="347534"/>
    <lineage>
        <taxon>Bacteria</taxon>
        <taxon>Pseudomonadati</taxon>
        <taxon>Pseudomonadota</taxon>
        <taxon>Gammaproteobacteria</taxon>
        <taxon>Aeromonadales</taxon>
        <taxon>Aeromonadaceae</taxon>
        <taxon>Zobellella</taxon>
    </lineage>
</organism>
<dbReference type="InterPro" id="IPR034756">
    <property type="entry name" value="T2SSM_b"/>
</dbReference>